<proteinExistence type="predicted"/>
<dbReference type="PANTHER" id="PTHR35450:SF2">
    <property type="entry name" value="REVERSE TRANSCRIPTASE DOMAIN-CONTAINING PROTEIN"/>
    <property type="match status" value="1"/>
</dbReference>
<evidence type="ECO:0000313" key="1">
    <source>
        <dbReference type="EMBL" id="CAH3021333.1"/>
    </source>
</evidence>
<dbReference type="PANTHER" id="PTHR35450">
    <property type="entry name" value="REVERSE TRANSCRIPTASE DOMAIN-CONTAINING PROTEIN"/>
    <property type="match status" value="1"/>
</dbReference>
<organism evidence="1 2">
    <name type="scientific">Porites evermanni</name>
    <dbReference type="NCBI Taxonomy" id="104178"/>
    <lineage>
        <taxon>Eukaryota</taxon>
        <taxon>Metazoa</taxon>
        <taxon>Cnidaria</taxon>
        <taxon>Anthozoa</taxon>
        <taxon>Hexacorallia</taxon>
        <taxon>Scleractinia</taxon>
        <taxon>Fungiina</taxon>
        <taxon>Poritidae</taxon>
        <taxon>Porites</taxon>
    </lineage>
</organism>
<reference evidence="1 2" key="1">
    <citation type="submission" date="2022-05" db="EMBL/GenBank/DDBJ databases">
        <authorList>
            <consortium name="Genoscope - CEA"/>
            <person name="William W."/>
        </authorList>
    </citation>
    <scope>NUCLEOTIDE SEQUENCE [LARGE SCALE GENOMIC DNA]</scope>
</reference>
<comment type="caution">
    <text evidence="1">The sequence shown here is derived from an EMBL/GenBank/DDBJ whole genome shotgun (WGS) entry which is preliminary data.</text>
</comment>
<keyword evidence="2" id="KW-1185">Reference proteome</keyword>
<sequence>MRSVPQKRGYRQRIMRIWKEKGMFNVFEKRLADQVRVVLRSGWLTTIELEEIKRMPDMQETNLIEGGEARSDNGGGVGVDTYLSLSGSETVECRKNSRGTKDQLMIDKAVIQSCKKRPTNLAMAWLHYKKAYDLVPKVVDNGDTRNVGAAENIQLILNERIKM</sequence>
<evidence type="ECO:0000313" key="2">
    <source>
        <dbReference type="Proteomes" id="UP001159427"/>
    </source>
</evidence>
<dbReference type="EMBL" id="CALNXI010000178">
    <property type="protein sequence ID" value="CAH3021333.1"/>
    <property type="molecule type" value="Genomic_DNA"/>
</dbReference>
<gene>
    <name evidence="1" type="ORF">PEVE_00010897</name>
</gene>
<dbReference type="Proteomes" id="UP001159427">
    <property type="component" value="Unassembled WGS sequence"/>
</dbReference>
<name>A0ABN8LVL5_9CNID</name>
<protein>
    <submittedName>
        <fullName evidence="1">Uncharacterized protein</fullName>
    </submittedName>
</protein>
<accession>A0ABN8LVL5</accession>